<feature type="binding site" evidence="13">
    <location>
        <begin position="244"/>
        <end position="245"/>
    </location>
    <ligand>
        <name>substrate</name>
    </ligand>
</feature>
<dbReference type="EC" id="1.3.5.2" evidence="13"/>
<dbReference type="NCBIfam" id="NF003644">
    <property type="entry name" value="PRK05286.1-1"/>
    <property type="match status" value="1"/>
</dbReference>
<dbReference type="PIRSF" id="PIRSF000164">
    <property type="entry name" value="DHO_oxidase"/>
    <property type="match status" value="1"/>
</dbReference>
<dbReference type="NCBIfam" id="NF003645">
    <property type="entry name" value="PRK05286.1-2"/>
    <property type="match status" value="1"/>
</dbReference>
<evidence type="ECO:0000256" key="2">
    <source>
        <dbReference type="ARBA" id="ARBA00004202"/>
    </source>
</evidence>
<evidence type="ECO:0000256" key="11">
    <source>
        <dbReference type="ARBA" id="ARBA00023136"/>
    </source>
</evidence>
<evidence type="ECO:0000256" key="10">
    <source>
        <dbReference type="ARBA" id="ARBA00023002"/>
    </source>
</evidence>
<dbReference type="GO" id="GO:0005737">
    <property type="term" value="C:cytoplasm"/>
    <property type="evidence" value="ECO:0007669"/>
    <property type="project" value="InterPro"/>
</dbReference>
<feature type="binding site" evidence="13">
    <location>
        <position position="84"/>
    </location>
    <ligand>
        <name>FMN</name>
        <dbReference type="ChEBI" id="CHEBI:58210"/>
    </ligand>
</feature>
<evidence type="ECO:0000259" key="14">
    <source>
        <dbReference type="Pfam" id="PF01180"/>
    </source>
</evidence>
<evidence type="ECO:0000313" key="15">
    <source>
        <dbReference type="EMBL" id="TXI29961.1"/>
    </source>
</evidence>
<dbReference type="PROSITE" id="PS00911">
    <property type="entry name" value="DHODEHASE_1"/>
    <property type="match status" value="1"/>
</dbReference>
<accession>A0A5C7VWN9</accession>
<proteinExistence type="inferred from homology"/>
<evidence type="ECO:0000256" key="7">
    <source>
        <dbReference type="ARBA" id="ARBA00022630"/>
    </source>
</evidence>
<dbReference type="Gene3D" id="3.20.20.70">
    <property type="entry name" value="Aldolase class I"/>
    <property type="match status" value="1"/>
</dbReference>
<dbReference type="NCBIfam" id="NF003646">
    <property type="entry name" value="PRK05286.1-4"/>
    <property type="match status" value="1"/>
</dbReference>
<dbReference type="InterPro" id="IPR001295">
    <property type="entry name" value="Dihydroorotate_DH_CS"/>
</dbReference>
<keyword evidence="9 13" id="KW-0665">Pyrimidine biosynthesis</keyword>
<feature type="binding site" evidence="13">
    <location>
        <begin position="109"/>
        <end position="113"/>
    </location>
    <ligand>
        <name>substrate</name>
    </ligand>
</feature>
<evidence type="ECO:0000256" key="9">
    <source>
        <dbReference type="ARBA" id="ARBA00022975"/>
    </source>
</evidence>
<dbReference type="Pfam" id="PF01180">
    <property type="entry name" value="DHO_dh"/>
    <property type="match status" value="1"/>
</dbReference>
<dbReference type="InterPro" id="IPR050074">
    <property type="entry name" value="DHO_dehydrogenase"/>
</dbReference>
<dbReference type="PANTHER" id="PTHR48109:SF4">
    <property type="entry name" value="DIHYDROOROTATE DEHYDROGENASE (QUINONE), MITOCHONDRIAL"/>
    <property type="match status" value="1"/>
</dbReference>
<feature type="binding site" evidence="13">
    <location>
        <position position="170"/>
    </location>
    <ligand>
        <name>FMN</name>
        <dbReference type="ChEBI" id="CHEBI:58210"/>
    </ligand>
</feature>
<evidence type="ECO:0000313" key="16">
    <source>
        <dbReference type="Proteomes" id="UP000321055"/>
    </source>
</evidence>
<keyword evidence="11 13" id="KW-0472">Membrane</keyword>
<evidence type="ECO:0000256" key="6">
    <source>
        <dbReference type="ARBA" id="ARBA00022475"/>
    </source>
</evidence>
<feature type="binding site" evidence="13">
    <location>
        <position position="170"/>
    </location>
    <ligand>
        <name>substrate</name>
    </ligand>
</feature>
<reference evidence="15 16" key="1">
    <citation type="submission" date="2018-09" db="EMBL/GenBank/DDBJ databases">
        <title>Metagenome Assembled Genomes from an Advanced Water Purification Facility.</title>
        <authorList>
            <person name="Stamps B.W."/>
            <person name="Spear J.R."/>
        </authorList>
    </citation>
    <scope>NUCLEOTIDE SEQUENCE [LARGE SCALE GENOMIC DNA]</scope>
    <source>
        <strain evidence="15">Bin_54_1</strain>
    </source>
</reference>
<dbReference type="GO" id="GO:0044205">
    <property type="term" value="P:'de novo' UMP biosynthetic process"/>
    <property type="evidence" value="ECO:0007669"/>
    <property type="project" value="UniProtKB-UniRule"/>
</dbReference>
<evidence type="ECO:0000256" key="5">
    <source>
        <dbReference type="ARBA" id="ARBA00011245"/>
    </source>
</evidence>
<dbReference type="NCBIfam" id="NF003652">
    <property type="entry name" value="PRK05286.2-5"/>
    <property type="match status" value="1"/>
</dbReference>
<dbReference type="InterPro" id="IPR012135">
    <property type="entry name" value="Dihydroorotate_DH_1_2"/>
</dbReference>
<evidence type="ECO:0000256" key="8">
    <source>
        <dbReference type="ARBA" id="ARBA00022643"/>
    </source>
</evidence>
<dbReference type="HAMAP" id="MF_00225">
    <property type="entry name" value="DHO_dh_type2"/>
    <property type="match status" value="1"/>
</dbReference>
<keyword evidence="10 13" id="KW-0560">Oxidoreductase</keyword>
<dbReference type="InterPro" id="IPR013785">
    <property type="entry name" value="Aldolase_TIM"/>
</dbReference>
<dbReference type="InterPro" id="IPR005720">
    <property type="entry name" value="Dihydroorotate_DH_cat"/>
</dbReference>
<feature type="binding site" evidence="13">
    <location>
        <begin position="316"/>
        <end position="317"/>
    </location>
    <ligand>
        <name>FMN</name>
        <dbReference type="ChEBI" id="CHEBI:58210"/>
    </ligand>
</feature>
<comment type="subunit">
    <text evidence="5 13">Monomer.</text>
</comment>
<evidence type="ECO:0000256" key="4">
    <source>
        <dbReference type="ARBA" id="ARBA00005359"/>
    </source>
</evidence>
<dbReference type="NCBIfam" id="TIGR01036">
    <property type="entry name" value="pyrD_sub2"/>
    <property type="match status" value="1"/>
</dbReference>
<dbReference type="PROSITE" id="PS00912">
    <property type="entry name" value="DHODEHASE_2"/>
    <property type="match status" value="1"/>
</dbReference>
<dbReference type="CDD" id="cd04738">
    <property type="entry name" value="DHOD_2_like"/>
    <property type="match status" value="1"/>
</dbReference>
<comment type="pathway">
    <text evidence="3 13">Pyrimidine metabolism; UMP biosynthesis via de novo pathway; orotate from (S)-dihydroorotate (quinone route): step 1/1.</text>
</comment>
<comment type="similarity">
    <text evidence="4 13">Belongs to the dihydroorotate dehydrogenase family. Type 2 subfamily.</text>
</comment>
<feature type="binding site" evidence="13">
    <location>
        <position position="295"/>
    </location>
    <ligand>
        <name>FMN</name>
        <dbReference type="ChEBI" id="CHEBI:58210"/>
    </ligand>
</feature>
<feature type="binding site" evidence="13">
    <location>
        <position position="243"/>
    </location>
    <ligand>
        <name>FMN</name>
        <dbReference type="ChEBI" id="CHEBI:58210"/>
    </ligand>
</feature>
<dbReference type="FunFam" id="3.20.20.70:FF:000028">
    <property type="entry name" value="Dihydroorotate dehydrogenase (quinone)"/>
    <property type="match status" value="1"/>
</dbReference>
<evidence type="ECO:0000256" key="1">
    <source>
        <dbReference type="ARBA" id="ARBA00003125"/>
    </source>
</evidence>
<feature type="binding site" evidence="13">
    <location>
        <position position="137"/>
    </location>
    <ligand>
        <name>FMN</name>
        <dbReference type="ChEBI" id="CHEBI:58210"/>
    </ligand>
</feature>
<dbReference type="AlphaFoldDB" id="A0A5C7VWN9"/>
<evidence type="ECO:0000256" key="13">
    <source>
        <dbReference type="HAMAP-Rule" id="MF_00225"/>
    </source>
</evidence>
<gene>
    <name evidence="13" type="primary">pyrD</name>
    <name evidence="15" type="ORF">E6Q60_02740</name>
</gene>
<comment type="function">
    <text evidence="1 13">Catalyzes the conversion of dihydroorotate to orotate with quinone as electron acceptor.</text>
</comment>
<dbReference type="SUPFAM" id="SSF51395">
    <property type="entry name" value="FMN-linked oxidoreductases"/>
    <property type="match status" value="1"/>
</dbReference>
<feature type="binding site" evidence="13">
    <location>
        <position position="175"/>
    </location>
    <ligand>
        <name>substrate</name>
    </ligand>
</feature>
<keyword evidence="8 13" id="KW-0288">FMN</keyword>
<evidence type="ECO:0000256" key="12">
    <source>
        <dbReference type="ARBA" id="ARBA00048639"/>
    </source>
</evidence>
<feature type="binding site" evidence="13">
    <location>
        <position position="266"/>
    </location>
    <ligand>
        <name>FMN</name>
        <dbReference type="ChEBI" id="CHEBI:58210"/>
    </ligand>
</feature>
<feature type="binding site" evidence="13">
    <location>
        <position position="215"/>
    </location>
    <ligand>
        <name>FMN</name>
        <dbReference type="ChEBI" id="CHEBI:58210"/>
    </ligand>
</feature>
<organism evidence="15 16">
    <name type="scientific">Nitrosomonas oligotropha</name>
    <dbReference type="NCBI Taxonomy" id="42354"/>
    <lineage>
        <taxon>Bacteria</taxon>
        <taxon>Pseudomonadati</taxon>
        <taxon>Pseudomonadota</taxon>
        <taxon>Betaproteobacteria</taxon>
        <taxon>Nitrosomonadales</taxon>
        <taxon>Nitrosomonadaceae</taxon>
        <taxon>Nitrosomonas</taxon>
    </lineage>
</organism>
<evidence type="ECO:0000256" key="3">
    <source>
        <dbReference type="ARBA" id="ARBA00005161"/>
    </source>
</evidence>
<comment type="caution">
    <text evidence="15">The sequence shown here is derived from an EMBL/GenBank/DDBJ whole genome shotgun (WGS) entry which is preliminary data.</text>
</comment>
<dbReference type="InterPro" id="IPR005719">
    <property type="entry name" value="Dihydroorotate_DH_2"/>
</dbReference>
<dbReference type="GO" id="GO:0106430">
    <property type="term" value="F:dihydroorotate dehydrogenase (quinone) activity"/>
    <property type="evidence" value="ECO:0007669"/>
    <property type="project" value="UniProtKB-EC"/>
</dbReference>
<protein>
    <recommendedName>
        <fullName evidence="13">Dihydroorotate dehydrogenase (quinone)</fullName>
        <ecNumber evidence="13">1.3.5.2</ecNumber>
    </recommendedName>
    <alternativeName>
        <fullName evidence="13">DHOdehase</fullName>
        <shortName evidence="13">DHOD</shortName>
        <shortName evidence="13">DHODase</shortName>
    </alternativeName>
    <alternativeName>
        <fullName evidence="13">Dihydroorotate oxidase</fullName>
    </alternativeName>
</protein>
<comment type="cofactor">
    <cofactor evidence="13">
        <name>FMN</name>
        <dbReference type="ChEBI" id="CHEBI:58210"/>
    </cofactor>
    <text evidence="13">Binds 1 FMN per subunit.</text>
</comment>
<sequence>MLYTLIRPLLFKLDPESAHRITFSAIEQARKLGLLKKTSLACQPRNVMGLNFPNPVGLAAGLDKNGEYLDALAALGFGFLEIGTVTPRPQPGNPAPRIFRIPEAGAIINRLGFNNHGVDQLVENVKRSAYQGILGINIGKNFDTPLEKAADDYLTGLQKVYRYASYVTVNISSPNTQNLRQLQAADALDQLLGRLKSEQAKLAQTHGKYVPMAVKIAPDLDETQIKSIAGLLIKHRIDGVIATNTTISRAGIEHLPVAQESGGLSGAPLTQRATAVIQLLHRALQDAIPIIGAGGIMSADDAQDKLAAGASLLQLYTGLIYRGPDLVKEVARVVCADYAK</sequence>
<feature type="binding site" evidence="13">
    <location>
        <begin position="60"/>
        <end position="64"/>
    </location>
    <ligand>
        <name>FMN</name>
        <dbReference type="ChEBI" id="CHEBI:58210"/>
    </ligand>
</feature>
<keyword evidence="6 13" id="KW-1003">Cell membrane</keyword>
<dbReference type="GO" id="GO:0006207">
    <property type="term" value="P:'de novo' pyrimidine nucleobase biosynthetic process"/>
    <property type="evidence" value="ECO:0007669"/>
    <property type="project" value="UniProtKB-UniRule"/>
</dbReference>
<dbReference type="GO" id="GO:0005886">
    <property type="term" value="C:plasma membrane"/>
    <property type="evidence" value="ECO:0007669"/>
    <property type="project" value="UniProtKB-SubCell"/>
</dbReference>
<dbReference type="EMBL" id="SSFX01000024">
    <property type="protein sequence ID" value="TXI29961.1"/>
    <property type="molecule type" value="Genomic_DNA"/>
</dbReference>
<feature type="binding site" evidence="13">
    <location>
        <position position="64"/>
    </location>
    <ligand>
        <name>substrate</name>
    </ligand>
</feature>
<comment type="catalytic activity">
    <reaction evidence="12 13">
        <text>(S)-dihydroorotate + a quinone = orotate + a quinol</text>
        <dbReference type="Rhea" id="RHEA:30187"/>
        <dbReference type="ChEBI" id="CHEBI:24646"/>
        <dbReference type="ChEBI" id="CHEBI:30839"/>
        <dbReference type="ChEBI" id="CHEBI:30864"/>
        <dbReference type="ChEBI" id="CHEBI:132124"/>
        <dbReference type="EC" id="1.3.5.2"/>
    </reaction>
</comment>
<feature type="active site" description="Nucleophile" evidence="13">
    <location>
        <position position="173"/>
    </location>
</feature>
<keyword evidence="7 13" id="KW-0285">Flavoprotein</keyword>
<dbReference type="PANTHER" id="PTHR48109">
    <property type="entry name" value="DIHYDROOROTATE DEHYDROGENASE (QUINONE), MITOCHONDRIAL-RELATED"/>
    <property type="match status" value="1"/>
</dbReference>
<name>A0A5C7VWN9_9PROT</name>
<dbReference type="Proteomes" id="UP000321055">
    <property type="component" value="Unassembled WGS sequence"/>
</dbReference>
<comment type="subcellular location">
    <subcellularLocation>
        <location evidence="2 13">Cell membrane</location>
        <topology evidence="2 13">Peripheral membrane protein</topology>
    </subcellularLocation>
</comment>
<feature type="domain" description="Dihydroorotate dehydrogenase catalytic" evidence="14">
    <location>
        <begin position="46"/>
        <end position="332"/>
    </location>
</feature>
<dbReference type="UniPathway" id="UPA00070">
    <property type="reaction ID" value="UER00946"/>
</dbReference>